<dbReference type="PROSITE" id="PS51379">
    <property type="entry name" value="4FE4S_FER_2"/>
    <property type="match status" value="1"/>
</dbReference>
<dbReference type="Pfam" id="PF12801">
    <property type="entry name" value="Fer4_5"/>
    <property type="match status" value="2"/>
</dbReference>
<evidence type="ECO:0000313" key="10">
    <source>
        <dbReference type="Proteomes" id="UP000006683"/>
    </source>
</evidence>
<keyword evidence="7" id="KW-0812">Transmembrane</keyword>
<dbReference type="PANTHER" id="PTHR30176:SF3">
    <property type="entry name" value="FERREDOXIN-TYPE PROTEIN NAPH"/>
    <property type="match status" value="1"/>
</dbReference>
<dbReference type="PANTHER" id="PTHR30176">
    <property type="entry name" value="FERREDOXIN-TYPE PROTEIN NAPH"/>
    <property type="match status" value="1"/>
</dbReference>
<evidence type="ECO:0000256" key="5">
    <source>
        <dbReference type="ARBA" id="ARBA00023004"/>
    </source>
</evidence>
<dbReference type="GO" id="GO:0051539">
    <property type="term" value="F:4 iron, 4 sulfur cluster binding"/>
    <property type="evidence" value="ECO:0007669"/>
    <property type="project" value="UniProtKB-KW"/>
</dbReference>
<dbReference type="AlphaFoldDB" id="E1SRS9"/>
<feature type="transmembrane region" description="Helical" evidence="7">
    <location>
        <begin position="124"/>
        <end position="145"/>
    </location>
</feature>
<dbReference type="InterPro" id="IPR051684">
    <property type="entry name" value="Electron_Trans/Redox"/>
</dbReference>
<dbReference type="InterPro" id="IPR017896">
    <property type="entry name" value="4Fe4S_Fe-S-bd"/>
</dbReference>
<gene>
    <name evidence="9" type="ordered locus">Fbal_0687</name>
</gene>
<evidence type="ECO:0000256" key="7">
    <source>
        <dbReference type="SAM" id="Phobius"/>
    </source>
</evidence>
<accession>E1SRS9</accession>
<keyword evidence="4" id="KW-0249">Electron transport</keyword>
<feature type="transmembrane region" description="Helical" evidence="7">
    <location>
        <begin position="49"/>
        <end position="75"/>
    </location>
</feature>
<dbReference type="RefSeq" id="WP_013344204.1">
    <property type="nucleotide sequence ID" value="NC_014541.1"/>
</dbReference>
<proteinExistence type="predicted"/>
<evidence type="ECO:0000259" key="8">
    <source>
        <dbReference type="PROSITE" id="PS51379"/>
    </source>
</evidence>
<organism evidence="9 10">
    <name type="scientific">Ferrimonas balearica (strain DSM 9799 / CCM 4581 / KCTC 23876 / PAT)</name>
    <dbReference type="NCBI Taxonomy" id="550540"/>
    <lineage>
        <taxon>Bacteria</taxon>
        <taxon>Pseudomonadati</taxon>
        <taxon>Pseudomonadota</taxon>
        <taxon>Gammaproteobacteria</taxon>
        <taxon>Alteromonadales</taxon>
        <taxon>Ferrimonadaceae</taxon>
        <taxon>Ferrimonas</taxon>
    </lineage>
</organism>
<evidence type="ECO:0000313" key="9">
    <source>
        <dbReference type="EMBL" id="ADN74898.1"/>
    </source>
</evidence>
<dbReference type="EMBL" id="CP002209">
    <property type="protein sequence ID" value="ADN74898.1"/>
    <property type="molecule type" value="Genomic_DNA"/>
</dbReference>
<keyword evidence="1" id="KW-0813">Transport</keyword>
<feature type="transmembrane region" description="Helical" evidence="7">
    <location>
        <begin position="247"/>
        <end position="265"/>
    </location>
</feature>
<evidence type="ECO:0000256" key="4">
    <source>
        <dbReference type="ARBA" id="ARBA00022982"/>
    </source>
</evidence>
<feature type="transmembrane region" description="Helical" evidence="7">
    <location>
        <begin position="95"/>
        <end position="112"/>
    </location>
</feature>
<feature type="domain" description="4Fe-4S ferredoxin-type" evidence="8">
    <location>
        <begin position="170"/>
        <end position="200"/>
    </location>
</feature>
<feature type="transmembrane region" description="Helical" evidence="7">
    <location>
        <begin position="326"/>
        <end position="351"/>
    </location>
</feature>
<dbReference type="KEGG" id="fbl:Fbal_0687"/>
<dbReference type="eggNOG" id="COG0348">
    <property type="taxonomic scope" value="Bacteria"/>
</dbReference>
<keyword evidence="7" id="KW-0472">Membrane</keyword>
<keyword evidence="7" id="KW-1133">Transmembrane helix</keyword>
<feature type="transmembrane region" description="Helical" evidence="7">
    <location>
        <begin position="293"/>
        <end position="314"/>
    </location>
</feature>
<reference evidence="9 10" key="1">
    <citation type="journal article" date="2010" name="Stand. Genomic Sci.">
        <title>Complete genome sequence of Ferrimonas balearica type strain (PAT).</title>
        <authorList>
            <person name="Nolan M."/>
            <person name="Sikorski J."/>
            <person name="Davenport K."/>
            <person name="Lucas S."/>
            <person name="Glavina Del Rio T."/>
            <person name="Tice H."/>
            <person name="Cheng J."/>
            <person name="Goodwin L."/>
            <person name="Pitluck S."/>
            <person name="Liolios K."/>
            <person name="Ivanova N."/>
            <person name="Mavromatis K."/>
            <person name="Ovchinnikova G."/>
            <person name="Pati A."/>
            <person name="Chen A."/>
            <person name="Palaniappan K."/>
            <person name="Land M."/>
            <person name="Hauser L."/>
            <person name="Chang Y."/>
            <person name="Jeffries C."/>
            <person name="Tapia R."/>
            <person name="Brettin T."/>
            <person name="Detter J."/>
            <person name="Han C."/>
            <person name="Yasawong M."/>
            <person name="Rohde M."/>
            <person name="Tindall B."/>
            <person name="Goker M."/>
            <person name="Woyke T."/>
            <person name="Bristow J."/>
            <person name="Eisen J."/>
            <person name="Markowitz V."/>
            <person name="Hugenholtz P."/>
            <person name="Kyrpides N."/>
            <person name="Klenk H."/>
            <person name="Lapidus A."/>
        </authorList>
    </citation>
    <scope>NUCLEOTIDE SEQUENCE [LARGE SCALE GENOMIC DNA]</scope>
    <source>
        <strain evidence="10">DSM 9799 / CCM 4581 / KCTC 23876 / PAT</strain>
    </source>
</reference>
<feature type="transmembrane region" description="Helical" evidence="7">
    <location>
        <begin position="21"/>
        <end position="37"/>
    </location>
</feature>
<feature type="transmembrane region" description="Helical" evidence="7">
    <location>
        <begin position="423"/>
        <end position="445"/>
    </location>
</feature>
<evidence type="ECO:0000256" key="2">
    <source>
        <dbReference type="ARBA" id="ARBA00022485"/>
    </source>
</evidence>
<evidence type="ECO:0000256" key="6">
    <source>
        <dbReference type="ARBA" id="ARBA00023014"/>
    </source>
</evidence>
<protein>
    <submittedName>
        <fullName evidence="9">Polyferredoxin</fullName>
    </submittedName>
</protein>
<keyword evidence="2" id="KW-0004">4Fe-4S</keyword>
<evidence type="ECO:0000256" key="1">
    <source>
        <dbReference type="ARBA" id="ARBA00022448"/>
    </source>
</evidence>
<evidence type="ECO:0000256" key="3">
    <source>
        <dbReference type="ARBA" id="ARBA00022723"/>
    </source>
</evidence>
<dbReference type="HOGENOM" id="CLU_017386_1_0_6"/>
<dbReference type="GeneID" id="67180927"/>
<feature type="transmembrane region" description="Helical" evidence="7">
    <location>
        <begin position="382"/>
        <end position="402"/>
    </location>
</feature>
<keyword evidence="10" id="KW-1185">Reference proteome</keyword>
<dbReference type="GO" id="GO:0005886">
    <property type="term" value="C:plasma membrane"/>
    <property type="evidence" value="ECO:0007669"/>
    <property type="project" value="TreeGrafter"/>
</dbReference>
<dbReference type="GO" id="GO:0046872">
    <property type="term" value="F:metal ion binding"/>
    <property type="evidence" value="ECO:0007669"/>
    <property type="project" value="UniProtKB-KW"/>
</dbReference>
<sequence>MANREAKAPAQPRRWIAPLQWTVVTLFLMLLVLGWGWPEQADGVVRAAFWGLFWPLLTVLTLVLFGPLFCGVCPLGTLGRWVSRRGRQARLPRRWLWAGTSLLTLLLSYWLVDSITGGYGRLPLVATLVFFTGYLLVCLALSWAYRDAPFCRSVCPFALLAKTMGRLAPLRPYRSAARCGDCCHTRCLKACPSCLTVPTDRERLRHNDCNLCLACVSACREVKLAPRWPRTLKGAARLQAVVNMTPVQGWGIVLLSALVVVGSQLEHRWDRSVLHPLLPWNRLAEWSGGGASVWLMLFTLGLTLAWTGLALWGVQRASGHPWRQLGPAMAATGLPLLLCLLLSHGLVAFILRGAPQLWAGVTELMPGQWAPWPWTPSRGSPWMVGLASLVWLGVGWSTLLAWRLAGTLIRGEAFRWQQVSLWLGLNAMVWLFLLLRMVGVALPAAGQAACH</sequence>
<keyword evidence="5" id="KW-0408">Iron</keyword>
<dbReference type="STRING" id="550540.Fbal_0687"/>
<dbReference type="SUPFAM" id="SSF54862">
    <property type="entry name" value="4Fe-4S ferredoxins"/>
    <property type="match status" value="1"/>
</dbReference>
<keyword evidence="6" id="KW-0411">Iron-sulfur</keyword>
<name>E1SRS9_FERBD</name>
<dbReference type="Proteomes" id="UP000006683">
    <property type="component" value="Chromosome"/>
</dbReference>
<keyword evidence="3" id="KW-0479">Metal-binding</keyword>
<dbReference type="OrthoDB" id="9806398at2"/>